<dbReference type="RefSeq" id="XP_060296986.1">
    <property type="nucleotide sequence ID" value="XM_060442073.1"/>
</dbReference>
<accession>A0AA40ALR8</accession>
<comment type="caution">
    <text evidence="2">The sequence shown here is derived from an EMBL/GenBank/DDBJ whole genome shotgun (WGS) entry which is preliminary data.</text>
</comment>
<keyword evidence="3" id="KW-1185">Reference proteome</keyword>
<feature type="transmembrane region" description="Helical" evidence="1">
    <location>
        <begin position="77"/>
        <end position="103"/>
    </location>
</feature>
<keyword evidence="1" id="KW-0812">Transmembrane</keyword>
<dbReference type="GeneID" id="85325343"/>
<organism evidence="2 3">
    <name type="scientific">Lasiosphaeria miniovina</name>
    <dbReference type="NCBI Taxonomy" id="1954250"/>
    <lineage>
        <taxon>Eukaryota</taxon>
        <taxon>Fungi</taxon>
        <taxon>Dikarya</taxon>
        <taxon>Ascomycota</taxon>
        <taxon>Pezizomycotina</taxon>
        <taxon>Sordariomycetes</taxon>
        <taxon>Sordariomycetidae</taxon>
        <taxon>Sordariales</taxon>
        <taxon>Lasiosphaeriaceae</taxon>
        <taxon>Lasiosphaeria</taxon>
    </lineage>
</organism>
<keyword evidence="1" id="KW-0472">Membrane</keyword>
<dbReference type="EMBL" id="JAUIRO010000004">
    <property type="protein sequence ID" value="KAK0718193.1"/>
    <property type="molecule type" value="Genomic_DNA"/>
</dbReference>
<name>A0AA40ALR8_9PEZI</name>
<keyword evidence="1" id="KW-1133">Transmembrane helix</keyword>
<dbReference type="AlphaFoldDB" id="A0AA40ALR8"/>
<evidence type="ECO:0000313" key="2">
    <source>
        <dbReference type="EMBL" id="KAK0718193.1"/>
    </source>
</evidence>
<gene>
    <name evidence="2" type="ORF">B0T26DRAFT_712260</name>
</gene>
<dbReference type="Proteomes" id="UP001172101">
    <property type="component" value="Unassembled WGS sequence"/>
</dbReference>
<sequence length="143" mass="15115">MPMRIVRCSCSSQPGPSGLDSAASSTDCWGPATTHCPERHQLLNLLYSLTSSYSCWQLRWIAALDSLLMDRYSYRAMLVPVLVAVAVAAAVAVAVAITVSVVVNAPQRCGVAVAPAPSPSINMTGVSSSCSVCCVLRVGIWER</sequence>
<evidence type="ECO:0000256" key="1">
    <source>
        <dbReference type="SAM" id="Phobius"/>
    </source>
</evidence>
<reference evidence="2" key="1">
    <citation type="submission" date="2023-06" db="EMBL/GenBank/DDBJ databases">
        <title>Genome-scale phylogeny and comparative genomics of the fungal order Sordariales.</title>
        <authorList>
            <consortium name="Lawrence Berkeley National Laboratory"/>
            <person name="Hensen N."/>
            <person name="Bonometti L."/>
            <person name="Westerberg I."/>
            <person name="Brannstrom I.O."/>
            <person name="Guillou S."/>
            <person name="Cros-Aarteil S."/>
            <person name="Calhoun S."/>
            <person name="Haridas S."/>
            <person name="Kuo A."/>
            <person name="Mondo S."/>
            <person name="Pangilinan J."/>
            <person name="Riley R."/>
            <person name="LaButti K."/>
            <person name="Andreopoulos B."/>
            <person name="Lipzen A."/>
            <person name="Chen C."/>
            <person name="Yanf M."/>
            <person name="Daum C."/>
            <person name="Ng V."/>
            <person name="Clum A."/>
            <person name="Steindorff A."/>
            <person name="Ohm R."/>
            <person name="Martin F."/>
            <person name="Silar P."/>
            <person name="Natvig D."/>
            <person name="Lalanne C."/>
            <person name="Gautier V."/>
            <person name="Ament-velasquez S.L."/>
            <person name="Kruys A."/>
            <person name="Hutchinson M.I."/>
            <person name="Powell A.J."/>
            <person name="Barry K."/>
            <person name="Miller A.N."/>
            <person name="Grigoriev I.V."/>
            <person name="Debuchy R."/>
            <person name="Gladieux P."/>
            <person name="Thoren M.H."/>
            <person name="Johannesson H."/>
        </authorList>
    </citation>
    <scope>NUCLEOTIDE SEQUENCE</scope>
    <source>
        <strain evidence="2">SMH2392-1A</strain>
    </source>
</reference>
<evidence type="ECO:0000313" key="3">
    <source>
        <dbReference type="Proteomes" id="UP001172101"/>
    </source>
</evidence>
<proteinExistence type="predicted"/>
<protein>
    <submittedName>
        <fullName evidence="2">Uncharacterized protein</fullName>
    </submittedName>
</protein>